<dbReference type="PANTHER" id="PTHR48020:SF49">
    <property type="entry name" value="SUGAR TRANSPORTER"/>
    <property type="match status" value="1"/>
</dbReference>
<dbReference type="Gene3D" id="1.20.1250.20">
    <property type="entry name" value="MFS general substrate transporter like domains"/>
    <property type="match status" value="1"/>
</dbReference>
<evidence type="ECO:0000256" key="1">
    <source>
        <dbReference type="ARBA" id="ARBA00004370"/>
    </source>
</evidence>
<sequence length="187" mass="20447">MERNRWNTKVGIGRETPCEVTWEEAETAVENESIMVLVADGREWGRKEREGKEGDAKSVLGGIAILNQKLLGATVGVGFTKTLFILVATFWLDRVGRTPLLLSSVGGMIASLMVLGTGLTVVDRSAEGTVMWAVACFFSIGLGPITWVYGSEISPLRLRAQGASMGVRSRGEPGDEWGYFYDFYFVV</sequence>
<comment type="caution">
    <text evidence="7">The sequence shown here is derived from an EMBL/GenBank/DDBJ whole genome shotgun (WGS) entry which is preliminary data.</text>
</comment>
<keyword evidence="3 6" id="KW-0812">Transmembrane</keyword>
<evidence type="ECO:0000313" key="8">
    <source>
        <dbReference type="Proteomes" id="UP001180020"/>
    </source>
</evidence>
<feature type="transmembrane region" description="Helical" evidence="6">
    <location>
        <begin position="70"/>
        <end position="92"/>
    </location>
</feature>
<comment type="subcellular location">
    <subcellularLocation>
        <location evidence="1">Membrane</location>
    </subcellularLocation>
</comment>
<dbReference type="Pfam" id="PF00083">
    <property type="entry name" value="Sugar_tr"/>
    <property type="match status" value="1"/>
</dbReference>
<reference evidence="7" key="2">
    <citation type="submission" date="2023-06" db="EMBL/GenBank/DDBJ databases">
        <authorList>
            <person name="Ma L."/>
            <person name="Liu K.-W."/>
            <person name="Li Z."/>
            <person name="Hsiao Y.-Y."/>
            <person name="Qi Y."/>
            <person name="Fu T."/>
            <person name="Tang G."/>
            <person name="Zhang D."/>
            <person name="Sun W.-H."/>
            <person name="Liu D.-K."/>
            <person name="Li Y."/>
            <person name="Chen G.-Z."/>
            <person name="Liu X.-D."/>
            <person name="Liao X.-Y."/>
            <person name="Jiang Y.-T."/>
            <person name="Yu X."/>
            <person name="Hao Y."/>
            <person name="Huang J."/>
            <person name="Zhao X.-W."/>
            <person name="Ke S."/>
            <person name="Chen Y.-Y."/>
            <person name="Wu W.-L."/>
            <person name="Hsu J.-L."/>
            <person name="Lin Y.-F."/>
            <person name="Huang M.-D."/>
            <person name="Li C.-Y."/>
            <person name="Huang L."/>
            <person name="Wang Z.-W."/>
            <person name="Zhao X."/>
            <person name="Zhong W.-Y."/>
            <person name="Peng D.-H."/>
            <person name="Ahmad S."/>
            <person name="Lan S."/>
            <person name="Zhang J.-S."/>
            <person name="Tsai W.-C."/>
            <person name="Van De Peer Y."/>
            <person name="Liu Z.-J."/>
        </authorList>
    </citation>
    <scope>NUCLEOTIDE SEQUENCE</scope>
    <source>
        <strain evidence="7">CP</strain>
        <tissue evidence="7">Leaves</tissue>
    </source>
</reference>
<keyword evidence="4 6" id="KW-1133">Transmembrane helix</keyword>
<dbReference type="GO" id="GO:0016020">
    <property type="term" value="C:membrane"/>
    <property type="evidence" value="ECO:0007669"/>
    <property type="project" value="UniProtKB-SubCell"/>
</dbReference>
<reference evidence="7" key="1">
    <citation type="journal article" date="2023" name="Nat. Commun.">
        <title>Diploid and tetraploid genomes of Acorus and the evolution of monocots.</title>
        <authorList>
            <person name="Ma L."/>
            <person name="Liu K.W."/>
            <person name="Li Z."/>
            <person name="Hsiao Y.Y."/>
            <person name="Qi Y."/>
            <person name="Fu T."/>
            <person name="Tang G.D."/>
            <person name="Zhang D."/>
            <person name="Sun W.H."/>
            <person name="Liu D.K."/>
            <person name="Li Y."/>
            <person name="Chen G.Z."/>
            <person name="Liu X.D."/>
            <person name="Liao X.Y."/>
            <person name="Jiang Y.T."/>
            <person name="Yu X."/>
            <person name="Hao Y."/>
            <person name="Huang J."/>
            <person name="Zhao X.W."/>
            <person name="Ke S."/>
            <person name="Chen Y.Y."/>
            <person name="Wu W.L."/>
            <person name="Hsu J.L."/>
            <person name="Lin Y.F."/>
            <person name="Huang M.D."/>
            <person name="Li C.Y."/>
            <person name="Huang L."/>
            <person name="Wang Z.W."/>
            <person name="Zhao X."/>
            <person name="Zhong W.Y."/>
            <person name="Peng D.H."/>
            <person name="Ahmad S."/>
            <person name="Lan S."/>
            <person name="Zhang J.S."/>
            <person name="Tsai W.C."/>
            <person name="Van de Peer Y."/>
            <person name="Liu Z.J."/>
        </authorList>
    </citation>
    <scope>NUCLEOTIDE SEQUENCE</scope>
    <source>
        <strain evidence="7">CP</strain>
    </source>
</reference>
<evidence type="ECO:0000256" key="2">
    <source>
        <dbReference type="ARBA" id="ARBA00022448"/>
    </source>
</evidence>
<dbReference type="PANTHER" id="PTHR48020">
    <property type="entry name" value="PROTON MYO-INOSITOL COTRANSPORTER"/>
    <property type="match status" value="1"/>
</dbReference>
<evidence type="ECO:0000256" key="3">
    <source>
        <dbReference type="ARBA" id="ARBA00022692"/>
    </source>
</evidence>
<dbReference type="Proteomes" id="UP001180020">
    <property type="component" value="Unassembled WGS sequence"/>
</dbReference>
<evidence type="ECO:0000256" key="4">
    <source>
        <dbReference type="ARBA" id="ARBA00022989"/>
    </source>
</evidence>
<feature type="transmembrane region" description="Helical" evidence="6">
    <location>
        <begin position="129"/>
        <end position="149"/>
    </location>
</feature>
<proteinExistence type="predicted"/>
<dbReference type="SUPFAM" id="SSF103473">
    <property type="entry name" value="MFS general substrate transporter"/>
    <property type="match status" value="1"/>
</dbReference>
<protein>
    <submittedName>
        <fullName evidence="7">Polyol transporter 5</fullName>
    </submittedName>
</protein>
<evidence type="ECO:0000313" key="7">
    <source>
        <dbReference type="EMBL" id="KAK1323940.1"/>
    </source>
</evidence>
<dbReference type="AlphaFoldDB" id="A0AAV9FGN6"/>
<keyword evidence="5 6" id="KW-0472">Membrane</keyword>
<evidence type="ECO:0000256" key="6">
    <source>
        <dbReference type="SAM" id="Phobius"/>
    </source>
</evidence>
<keyword evidence="2" id="KW-0813">Transport</keyword>
<name>A0AAV9FGN6_ACOCL</name>
<gene>
    <name evidence="7" type="primary">PLT5</name>
    <name evidence="7" type="ORF">QJS10_CPA02g01079</name>
</gene>
<feature type="transmembrane region" description="Helical" evidence="6">
    <location>
        <begin position="98"/>
        <end position="122"/>
    </location>
</feature>
<accession>A0AAV9FGN6</accession>
<keyword evidence="8" id="KW-1185">Reference proteome</keyword>
<dbReference type="InterPro" id="IPR050814">
    <property type="entry name" value="Myo-inositol_Transporter"/>
</dbReference>
<dbReference type="GO" id="GO:0022857">
    <property type="term" value="F:transmembrane transporter activity"/>
    <property type="evidence" value="ECO:0007669"/>
    <property type="project" value="InterPro"/>
</dbReference>
<dbReference type="InterPro" id="IPR036259">
    <property type="entry name" value="MFS_trans_sf"/>
</dbReference>
<dbReference type="InterPro" id="IPR005828">
    <property type="entry name" value="MFS_sugar_transport-like"/>
</dbReference>
<dbReference type="EMBL" id="JAUJYO010000002">
    <property type="protein sequence ID" value="KAK1323940.1"/>
    <property type="molecule type" value="Genomic_DNA"/>
</dbReference>
<evidence type="ECO:0000256" key="5">
    <source>
        <dbReference type="ARBA" id="ARBA00023136"/>
    </source>
</evidence>
<organism evidence="7 8">
    <name type="scientific">Acorus calamus</name>
    <name type="common">Sweet flag</name>
    <dbReference type="NCBI Taxonomy" id="4465"/>
    <lineage>
        <taxon>Eukaryota</taxon>
        <taxon>Viridiplantae</taxon>
        <taxon>Streptophyta</taxon>
        <taxon>Embryophyta</taxon>
        <taxon>Tracheophyta</taxon>
        <taxon>Spermatophyta</taxon>
        <taxon>Magnoliopsida</taxon>
        <taxon>Liliopsida</taxon>
        <taxon>Acoraceae</taxon>
        <taxon>Acorus</taxon>
    </lineage>
</organism>